<dbReference type="OrthoDB" id="6502088at2759"/>
<feature type="transmembrane region" description="Helical" evidence="13">
    <location>
        <begin position="6"/>
        <end position="27"/>
    </location>
</feature>
<feature type="transmembrane region" description="Helical" evidence="13">
    <location>
        <begin position="85"/>
        <end position="106"/>
    </location>
</feature>
<dbReference type="GO" id="GO:0005886">
    <property type="term" value="C:plasma membrane"/>
    <property type="evidence" value="ECO:0007669"/>
    <property type="project" value="TreeGrafter"/>
</dbReference>
<comment type="subcellular location">
    <subcellularLocation>
        <location evidence="1">Membrane</location>
        <topology evidence="1">Multi-pass membrane protein</topology>
    </subcellularLocation>
</comment>
<evidence type="ECO:0000256" key="4">
    <source>
        <dbReference type="ARBA" id="ARBA00022461"/>
    </source>
</evidence>
<dbReference type="RefSeq" id="XP_011640249.1">
    <property type="nucleotide sequence ID" value="XM_011641947.2"/>
</dbReference>
<evidence type="ECO:0000256" key="9">
    <source>
        <dbReference type="ARBA" id="ARBA00023136"/>
    </source>
</evidence>
<proteinExistence type="inferred from homology"/>
<keyword evidence="10 12" id="KW-0739">Sodium transport</keyword>
<keyword evidence="5 12" id="KW-0812">Transmembrane</keyword>
<keyword evidence="3 12" id="KW-0813">Transport</keyword>
<keyword evidence="8 12" id="KW-0406">Ion transport</keyword>
<dbReference type="AlphaFoldDB" id="A0A6I9WCT4"/>
<evidence type="ECO:0000256" key="3">
    <source>
        <dbReference type="ARBA" id="ARBA00022448"/>
    </source>
</evidence>
<dbReference type="PRINTS" id="PR01078">
    <property type="entry name" value="AMINACHANNEL"/>
</dbReference>
<dbReference type="PANTHER" id="PTHR11690:SF237">
    <property type="entry name" value="PICKPOCKET 16-RELATED"/>
    <property type="match status" value="1"/>
</dbReference>
<keyword evidence="9 13" id="KW-0472">Membrane</keyword>
<keyword evidence="11 12" id="KW-0407">Ion channel</keyword>
<dbReference type="Pfam" id="PF00858">
    <property type="entry name" value="ASC"/>
    <property type="match status" value="1"/>
</dbReference>
<evidence type="ECO:0000256" key="1">
    <source>
        <dbReference type="ARBA" id="ARBA00004141"/>
    </source>
</evidence>
<evidence type="ECO:0000256" key="8">
    <source>
        <dbReference type="ARBA" id="ARBA00023065"/>
    </source>
</evidence>
<evidence type="ECO:0000256" key="2">
    <source>
        <dbReference type="ARBA" id="ARBA00007193"/>
    </source>
</evidence>
<accession>A0A6I9WCT4</accession>
<dbReference type="GO" id="GO:0015280">
    <property type="term" value="F:ligand-gated sodium channel activity"/>
    <property type="evidence" value="ECO:0007669"/>
    <property type="project" value="TreeGrafter"/>
</dbReference>
<evidence type="ECO:0000256" key="10">
    <source>
        <dbReference type="ARBA" id="ARBA00023201"/>
    </source>
</evidence>
<evidence type="ECO:0000256" key="5">
    <source>
        <dbReference type="ARBA" id="ARBA00022692"/>
    </source>
</evidence>
<sequence>MKRMFYITFPFALSHFSLFAVTLKYLIIKLNMKKVTTYEIQHKVVVTNAKCWNILKRQAAEFCCTTGLHGYKYISQIQRSKVERIIWAIAVFASLGCAIALMKMAWNYYVTHPTLTIIESTHRGIWNYPFPAITVCNINRISYNLTKEFIENLKIPANISKEYLIQEMRLMNELLVPGIFGYDVQENLTRLQDIIDDNHLSVLNIMNLITQNCSTLLTICKWKSTTDQCDRYFKKSLSRDGLCCSFNYYTFPDAATLDNMKRSTACGFETGMTIVVNIDPNDYHATITGAYGVKVIIHYSFDYPDFNAEMQLVQLNSQHFVSINPAEMYSKPEVKDLTISTRKCIFNDEADKVLYANVQERNLTFTIYSYHNCLAECRASITRAKCGCIPYYFPQNSTRVCNLRDIQCLKKYKLFLDTSWPEIKQNHQNLPKKIDDIKKPPCGCIPDCSLYYYPIESSFGTLDTDLYYSGGSFSKNPR</sequence>
<evidence type="ECO:0000313" key="15">
    <source>
        <dbReference type="RefSeq" id="XP_011640249.1"/>
    </source>
</evidence>
<name>A0A6I9WCT4_9HYME</name>
<organism evidence="14 15">
    <name type="scientific">Pogonomyrmex barbatus</name>
    <name type="common">red harvester ant</name>
    <dbReference type="NCBI Taxonomy" id="144034"/>
    <lineage>
        <taxon>Eukaryota</taxon>
        <taxon>Metazoa</taxon>
        <taxon>Ecdysozoa</taxon>
        <taxon>Arthropoda</taxon>
        <taxon>Hexapoda</taxon>
        <taxon>Insecta</taxon>
        <taxon>Pterygota</taxon>
        <taxon>Neoptera</taxon>
        <taxon>Endopterygota</taxon>
        <taxon>Hymenoptera</taxon>
        <taxon>Apocrita</taxon>
        <taxon>Aculeata</taxon>
        <taxon>Formicoidea</taxon>
        <taxon>Formicidae</taxon>
        <taxon>Myrmicinae</taxon>
        <taxon>Pogonomyrmex</taxon>
    </lineage>
</organism>
<evidence type="ECO:0000256" key="13">
    <source>
        <dbReference type="SAM" id="Phobius"/>
    </source>
</evidence>
<comment type="similarity">
    <text evidence="2 12">Belongs to the amiloride-sensitive sodium channel (TC 1.A.6) family.</text>
</comment>
<keyword evidence="14" id="KW-1185">Reference proteome</keyword>
<dbReference type="PANTHER" id="PTHR11690">
    <property type="entry name" value="AMILORIDE-SENSITIVE SODIUM CHANNEL-RELATED"/>
    <property type="match status" value="1"/>
</dbReference>
<dbReference type="Gene3D" id="2.60.470.10">
    <property type="entry name" value="Acid-sensing ion channels like domains"/>
    <property type="match status" value="1"/>
</dbReference>
<evidence type="ECO:0000256" key="12">
    <source>
        <dbReference type="RuleBase" id="RU000679"/>
    </source>
</evidence>
<gene>
    <name evidence="15" type="primary">LOC105429160</name>
</gene>
<protein>
    <submittedName>
        <fullName evidence="15">Sodium channel protein Nach-like isoform X2</fullName>
    </submittedName>
</protein>
<keyword evidence="6 13" id="KW-1133">Transmembrane helix</keyword>
<dbReference type="Proteomes" id="UP000504615">
    <property type="component" value="Unplaced"/>
</dbReference>
<keyword evidence="7" id="KW-0915">Sodium</keyword>
<dbReference type="InterPro" id="IPR001873">
    <property type="entry name" value="ENaC"/>
</dbReference>
<evidence type="ECO:0000256" key="7">
    <source>
        <dbReference type="ARBA" id="ARBA00023053"/>
    </source>
</evidence>
<evidence type="ECO:0000256" key="6">
    <source>
        <dbReference type="ARBA" id="ARBA00022989"/>
    </source>
</evidence>
<keyword evidence="4 12" id="KW-0894">Sodium channel</keyword>
<reference evidence="15" key="1">
    <citation type="submission" date="2025-08" db="UniProtKB">
        <authorList>
            <consortium name="RefSeq"/>
        </authorList>
    </citation>
    <scope>IDENTIFICATION</scope>
</reference>
<dbReference type="GeneID" id="105429160"/>
<evidence type="ECO:0000313" key="14">
    <source>
        <dbReference type="Proteomes" id="UP000504615"/>
    </source>
</evidence>
<evidence type="ECO:0000256" key="11">
    <source>
        <dbReference type="ARBA" id="ARBA00023303"/>
    </source>
</evidence>